<dbReference type="SMART" id="SM01332">
    <property type="entry name" value="Cyclin_C"/>
    <property type="match status" value="1"/>
</dbReference>
<dbReference type="Proteomes" id="UP001283361">
    <property type="component" value="Unassembled WGS sequence"/>
</dbReference>
<dbReference type="EMBL" id="JAWDGP010001567">
    <property type="protein sequence ID" value="KAK3790179.1"/>
    <property type="molecule type" value="Genomic_DNA"/>
</dbReference>
<dbReference type="PROSITE" id="PS00292">
    <property type="entry name" value="CYCLINS"/>
    <property type="match status" value="1"/>
</dbReference>
<reference evidence="12" key="1">
    <citation type="journal article" date="2023" name="G3 (Bethesda)">
        <title>A reference genome for the long-term kleptoplast-retaining sea slug Elysia crispata morphotype clarki.</title>
        <authorList>
            <person name="Eastman K.E."/>
            <person name="Pendleton A.L."/>
            <person name="Shaikh M.A."/>
            <person name="Suttiyut T."/>
            <person name="Ogas R."/>
            <person name="Tomko P."/>
            <person name="Gavelis G."/>
            <person name="Widhalm J.R."/>
            <person name="Wisecaver J.H."/>
        </authorList>
    </citation>
    <scope>NUCLEOTIDE SEQUENCE</scope>
    <source>
        <strain evidence="12">ECLA1</strain>
    </source>
</reference>
<evidence type="ECO:0000256" key="1">
    <source>
        <dbReference type="ARBA" id="ARBA00004123"/>
    </source>
</evidence>
<evidence type="ECO:0000256" key="7">
    <source>
        <dbReference type="ARBA" id="ARBA00023306"/>
    </source>
</evidence>
<organism evidence="12 13">
    <name type="scientific">Elysia crispata</name>
    <name type="common">lettuce slug</name>
    <dbReference type="NCBI Taxonomy" id="231223"/>
    <lineage>
        <taxon>Eukaryota</taxon>
        <taxon>Metazoa</taxon>
        <taxon>Spiralia</taxon>
        <taxon>Lophotrochozoa</taxon>
        <taxon>Mollusca</taxon>
        <taxon>Gastropoda</taxon>
        <taxon>Heterobranchia</taxon>
        <taxon>Euthyneura</taxon>
        <taxon>Panpulmonata</taxon>
        <taxon>Sacoglossa</taxon>
        <taxon>Placobranchoidea</taxon>
        <taxon>Plakobranchidae</taxon>
        <taxon>Elysia</taxon>
    </lineage>
</organism>
<gene>
    <name evidence="12" type="ORF">RRG08_010796</name>
</gene>
<dbReference type="InterPro" id="IPR004367">
    <property type="entry name" value="Cyclin_C-dom"/>
</dbReference>
<feature type="region of interest" description="Disordered" evidence="9">
    <location>
        <begin position="102"/>
        <end position="125"/>
    </location>
</feature>
<dbReference type="AlphaFoldDB" id="A0AAE1ALS7"/>
<dbReference type="GO" id="GO:0051301">
    <property type="term" value="P:cell division"/>
    <property type="evidence" value="ECO:0007669"/>
    <property type="project" value="UniProtKB-KW"/>
</dbReference>
<keyword evidence="3" id="KW-0597">Phosphoprotein</keyword>
<evidence type="ECO:0000256" key="4">
    <source>
        <dbReference type="ARBA" id="ARBA00022618"/>
    </source>
</evidence>
<dbReference type="PANTHER" id="PTHR10177">
    <property type="entry name" value="CYCLINS"/>
    <property type="match status" value="1"/>
</dbReference>
<keyword evidence="4" id="KW-0132">Cell division</keyword>
<dbReference type="InterPro" id="IPR048258">
    <property type="entry name" value="Cyclins_cyclin-box"/>
</dbReference>
<feature type="compositionally biased region" description="Low complexity" evidence="9">
    <location>
        <begin position="102"/>
        <end position="116"/>
    </location>
</feature>
<feature type="domain" description="Cyclin-like" evidence="10">
    <location>
        <begin position="814"/>
        <end position="899"/>
    </location>
</feature>
<dbReference type="Gene3D" id="1.10.472.10">
    <property type="entry name" value="Cyclin-like"/>
    <property type="match status" value="2"/>
</dbReference>
<evidence type="ECO:0000256" key="3">
    <source>
        <dbReference type="ARBA" id="ARBA00022553"/>
    </source>
</evidence>
<dbReference type="InterPro" id="IPR006671">
    <property type="entry name" value="Cyclin_N"/>
</dbReference>
<dbReference type="FunFam" id="1.10.472.10:FF:000024">
    <property type="entry name" value="G1/S-specific cyclin-E1"/>
    <property type="match status" value="1"/>
</dbReference>
<evidence type="ECO:0000256" key="6">
    <source>
        <dbReference type="ARBA" id="ARBA00023242"/>
    </source>
</evidence>
<feature type="compositionally biased region" description="Basic and acidic residues" evidence="9">
    <location>
        <begin position="299"/>
        <end position="308"/>
    </location>
</feature>
<dbReference type="CDD" id="cd20519">
    <property type="entry name" value="CYCLIN_CCNE_rpt1"/>
    <property type="match status" value="1"/>
</dbReference>
<evidence type="ECO:0000256" key="5">
    <source>
        <dbReference type="ARBA" id="ARBA00023127"/>
    </source>
</evidence>
<proteinExistence type="inferred from homology"/>
<comment type="caution">
    <text evidence="12">The sequence shown here is derived from an EMBL/GenBank/DDBJ whole genome shotgun (WGS) entry which is preliminary data.</text>
</comment>
<comment type="subcellular location">
    <subcellularLocation>
        <location evidence="1">Nucleus</location>
    </subcellularLocation>
</comment>
<sequence length="1142" mass="127894">MSESRLKRADSRSDCLQLVVDKTESPSSSPELREIFKGAAPLGRRVKFYISGGGEVEDEDDEEEQEGQEDTDDEFDDIPALKNIGFDEHYHFVAIQMSPLTETSSKKGQTTGSSHSSVKHPLLASSRSSSAKYANSDLFLSHNSAHASAMQRNSDSRLSYDGALLPQGLLNTEDEDDQPGKYHNSDFAIHTDASQRHDPNANSGSNNHRLLHQNWLASTSSHRRVGATLPSELNTEGFASAYLYQNIDFGPCKDSDDTYQHFPRDPNTKGYGNAPLVCDNFLDSASGHGGAYASLPYDSEPKTYDRSKNQSINRSSSALNKDKSLLNTLSHLHKYIRDGNPHLSDIEQDVRINDTDKLLLDRIADLYNHIERYGSAPNVPGVYRNTDIEQADIAHYHFQKEQQLPIPAAADTHQNTSGTNYYSLQHTGAKSKYSNTMWDFNAYRSQVHLNRPLPFKSGHKHSNNLQDSCRRTSFLGADVANNEATLSSYNGVEKSNISGYGLVGPRKDFKYQYGNSSKTAHLTNHTHSSKAQDLYLAFSQSQSRHISMDQPEHLHSSIHKSQTESYNSSAGAQAPDLLNKHLHHRRQKCNPPPRKGCITRILPSEYEKDLSSALHEQSLQCRCGEDDSADPEKKLIREALRLAMIQCRPGSHENGVVRYNGSAAKNDRPEIPRCSNHNWERNSANQWISSSLVPTSQAENWGSSGQDEVDGTVLQLPARIRSTKGSQNTAKMAGDSPPVESFKKFRSLDFQLRFENVFSTDPSSICSPLPFFNWAESNDVWKNMLKKELTFQRDPGMFKNHPELQPRMRSILLDWLSEVCEVYRLHKETFMLAVDFIDRYLSVTTNVPKTQLQLLGISALFVAAKLEEIYPPKLNEFAYVTDSACTEQEIIKQEMIIVKALKWNLTPMTTNAWLCVYLQVANIDHIHDPALGFVFPQFSTHAFIQISRLCDLCVMDAGSLKYRYSLIAAAALYHHTNEHVVKEVSGLNWADLYPCVRWMAPFAKAILEVGQSPMKFFPQINNEDAHNIQTHNVDMALLDRSLTHQAMMDERECLSSSSPLDLTSQLVCLLEPPSPPTQATDRNYALGSDLTQQAQDTALTTTNSNNVSESDVLSSSVHASFLGGANLETEPEEEMDQQRACS</sequence>
<accession>A0AAE1ALS7</accession>
<dbReference type="Pfam" id="PF00134">
    <property type="entry name" value="Cyclin_N"/>
    <property type="match status" value="1"/>
</dbReference>
<keyword evidence="6" id="KW-0539">Nucleus</keyword>
<evidence type="ECO:0000313" key="13">
    <source>
        <dbReference type="Proteomes" id="UP001283361"/>
    </source>
</evidence>
<feature type="region of interest" description="Disordered" evidence="9">
    <location>
        <begin position="50"/>
        <end position="76"/>
    </location>
</feature>
<feature type="compositionally biased region" description="Acidic residues" evidence="9">
    <location>
        <begin position="55"/>
        <end position="76"/>
    </location>
</feature>
<evidence type="ECO:0000256" key="8">
    <source>
        <dbReference type="RuleBase" id="RU000383"/>
    </source>
</evidence>
<protein>
    <submittedName>
        <fullName evidence="12">Uncharacterized protein</fullName>
    </submittedName>
</protein>
<evidence type="ECO:0000313" key="12">
    <source>
        <dbReference type="EMBL" id="KAK3790179.1"/>
    </source>
</evidence>
<dbReference type="InterPro" id="IPR039361">
    <property type="entry name" value="Cyclin"/>
</dbReference>
<keyword evidence="7" id="KW-0131">Cell cycle</keyword>
<dbReference type="InterPro" id="IPR036915">
    <property type="entry name" value="Cyclin-like_sf"/>
</dbReference>
<evidence type="ECO:0000256" key="2">
    <source>
        <dbReference type="ARBA" id="ARBA00007143"/>
    </source>
</evidence>
<feature type="region of interest" description="Disordered" evidence="9">
    <location>
        <begin position="296"/>
        <end position="319"/>
    </location>
</feature>
<dbReference type="GO" id="GO:0005634">
    <property type="term" value="C:nucleus"/>
    <property type="evidence" value="ECO:0007669"/>
    <property type="project" value="UniProtKB-SubCell"/>
</dbReference>
<feature type="domain" description="Cyclin C-terminal" evidence="11">
    <location>
        <begin position="908"/>
        <end position="1034"/>
    </location>
</feature>
<dbReference type="SUPFAM" id="SSF47954">
    <property type="entry name" value="Cyclin-like"/>
    <property type="match status" value="2"/>
</dbReference>
<dbReference type="InterPro" id="IPR013763">
    <property type="entry name" value="Cyclin-like_dom"/>
</dbReference>
<feature type="compositionally biased region" description="Polar residues" evidence="9">
    <location>
        <begin position="309"/>
        <end position="319"/>
    </location>
</feature>
<name>A0AAE1ALS7_9GAST</name>
<dbReference type="SMART" id="SM00385">
    <property type="entry name" value="CYCLIN"/>
    <property type="match status" value="1"/>
</dbReference>
<keyword evidence="5 8" id="KW-0195">Cyclin</keyword>
<evidence type="ECO:0000259" key="10">
    <source>
        <dbReference type="SMART" id="SM00385"/>
    </source>
</evidence>
<dbReference type="Pfam" id="PF02984">
    <property type="entry name" value="Cyclin_C"/>
    <property type="match status" value="1"/>
</dbReference>
<evidence type="ECO:0000256" key="9">
    <source>
        <dbReference type="SAM" id="MobiDB-lite"/>
    </source>
</evidence>
<evidence type="ECO:0000259" key="11">
    <source>
        <dbReference type="SMART" id="SM01332"/>
    </source>
</evidence>
<comment type="similarity">
    <text evidence="2">Belongs to the cyclin family. Cyclin E subfamily.</text>
</comment>
<keyword evidence="13" id="KW-1185">Reference proteome</keyword>